<protein>
    <recommendedName>
        <fullName evidence="3">DUF4412 domain-containing protein</fullName>
    </recommendedName>
</protein>
<proteinExistence type="predicted"/>
<evidence type="ECO:0008006" key="3">
    <source>
        <dbReference type="Google" id="ProtNLM"/>
    </source>
</evidence>
<dbReference type="AlphaFoldDB" id="A0A517NSQ0"/>
<dbReference type="RefSeq" id="WP_145417656.1">
    <property type="nucleotide sequence ID" value="NZ_CP036526.1"/>
</dbReference>
<dbReference type="OrthoDB" id="249646at2"/>
<accession>A0A517NSQ0</accession>
<reference evidence="1 2" key="1">
    <citation type="submission" date="2019-02" db="EMBL/GenBank/DDBJ databases">
        <title>Deep-cultivation of Planctomycetes and their phenomic and genomic characterization uncovers novel biology.</title>
        <authorList>
            <person name="Wiegand S."/>
            <person name="Jogler M."/>
            <person name="Boedeker C."/>
            <person name="Pinto D."/>
            <person name="Vollmers J."/>
            <person name="Rivas-Marin E."/>
            <person name="Kohn T."/>
            <person name="Peeters S.H."/>
            <person name="Heuer A."/>
            <person name="Rast P."/>
            <person name="Oberbeckmann S."/>
            <person name="Bunk B."/>
            <person name="Jeske O."/>
            <person name="Meyerdierks A."/>
            <person name="Storesund J.E."/>
            <person name="Kallscheuer N."/>
            <person name="Luecker S."/>
            <person name="Lage O.M."/>
            <person name="Pohl T."/>
            <person name="Merkel B.J."/>
            <person name="Hornburger P."/>
            <person name="Mueller R.-W."/>
            <person name="Bruemmer F."/>
            <person name="Labrenz M."/>
            <person name="Spormann A.M."/>
            <person name="Op den Camp H."/>
            <person name="Overmann J."/>
            <person name="Amann R."/>
            <person name="Jetten M.S.M."/>
            <person name="Mascher T."/>
            <person name="Medema M.H."/>
            <person name="Devos D.P."/>
            <person name="Kaster A.-K."/>
            <person name="Ovreas L."/>
            <person name="Rohde M."/>
            <person name="Galperin M.Y."/>
            <person name="Jogler C."/>
        </authorList>
    </citation>
    <scope>NUCLEOTIDE SEQUENCE [LARGE SCALE GENOMIC DNA]</scope>
    <source>
        <strain evidence="1 2">K23_9</strain>
    </source>
</reference>
<gene>
    <name evidence="1" type="ORF">K239x_20810</name>
</gene>
<keyword evidence="2" id="KW-1185">Reference proteome</keyword>
<dbReference type="EMBL" id="CP036526">
    <property type="protein sequence ID" value="QDT10126.1"/>
    <property type="molecule type" value="Genomic_DNA"/>
</dbReference>
<evidence type="ECO:0000313" key="2">
    <source>
        <dbReference type="Proteomes" id="UP000319817"/>
    </source>
</evidence>
<evidence type="ECO:0000313" key="1">
    <source>
        <dbReference type="EMBL" id="QDT10126.1"/>
    </source>
</evidence>
<organism evidence="1 2">
    <name type="scientific">Stieleria marina</name>
    <dbReference type="NCBI Taxonomy" id="1930275"/>
    <lineage>
        <taxon>Bacteria</taxon>
        <taxon>Pseudomonadati</taxon>
        <taxon>Planctomycetota</taxon>
        <taxon>Planctomycetia</taxon>
        <taxon>Pirellulales</taxon>
        <taxon>Pirellulaceae</taxon>
        <taxon>Stieleria</taxon>
    </lineage>
</organism>
<dbReference type="Proteomes" id="UP000319817">
    <property type="component" value="Chromosome"/>
</dbReference>
<name>A0A517NSQ0_9BACT</name>
<sequence length="251" mass="27715">MHVHPATPSPLLIAMCIAYCAATVGLSESKADEPQSPASFVVTTTNYAVGNEQPIDRHRVVFDQSVVYDFDELTPGSITVYDPNRKRIVLLNSQSKSRCVVNTDQLTKMTAEMRVSADTNKKKDQYGISATVNSDADDRLSIQFGNVKYTTSTQPAANQNAASQFAQFADWALRLNMARKQGLPPFGRMSLNRAIATKGHIPSELMLDVKVAQYKSVHAITPKLTNEDRKRIDEASGMIALYSEIPLSDFR</sequence>